<dbReference type="AlphaFoldDB" id="A0A1H6JQ56"/>
<organism evidence="1 2">
    <name type="scientific">Rheinheimera pacifica</name>
    <dbReference type="NCBI Taxonomy" id="173990"/>
    <lineage>
        <taxon>Bacteria</taxon>
        <taxon>Pseudomonadati</taxon>
        <taxon>Pseudomonadota</taxon>
        <taxon>Gammaproteobacteria</taxon>
        <taxon>Chromatiales</taxon>
        <taxon>Chromatiaceae</taxon>
        <taxon>Rheinheimera</taxon>
    </lineage>
</organism>
<reference evidence="2" key="1">
    <citation type="submission" date="2016-10" db="EMBL/GenBank/DDBJ databases">
        <authorList>
            <person name="Varghese N."/>
            <person name="Submissions S."/>
        </authorList>
    </citation>
    <scope>NUCLEOTIDE SEQUENCE [LARGE SCALE GENOMIC DNA]</scope>
    <source>
        <strain evidence="2">DSM 17616</strain>
    </source>
</reference>
<sequence length="316" mass="34332">MNKSVIALVVVAVAAGGGLYYANMLAEDAIKQQIEQANQSYRDLADNGEMPQFSLAYKDVSANVLTSSYSISGLEVTMAELGNIATIDLITAKGVKPQSLADKASMQITGIKAAPAALQLLPPHVSAFVQSLALHGDYSYEYQANGQLLFSQQTRINDEFSLSYDFTLAQMQQFWQYAKEFSALPPEQQQALTVSEDYVQQVMAKLASGALSNGNVVIENKGFIERAVAMAAEQGQAPDLKTIQGMALLNISMLEPLPQPMKDSLTTFVNKPEKLKLTFSFAEPLQFEKLATGEPMPGLETPEAMIEYANLKLTAN</sequence>
<evidence type="ECO:0000313" key="1">
    <source>
        <dbReference type="EMBL" id="SEH64265.1"/>
    </source>
</evidence>
<proteinExistence type="predicted"/>
<accession>A0A1H6JQ56</accession>
<dbReference type="RefSeq" id="WP_092790036.1">
    <property type="nucleotide sequence ID" value="NZ_FNXF01000002.1"/>
</dbReference>
<dbReference type="Proteomes" id="UP000199371">
    <property type="component" value="Unassembled WGS sequence"/>
</dbReference>
<name>A0A1H6JQ56_9GAMM</name>
<protein>
    <recommendedName>
        <fullName evidence="3">DUF945 domain-containing protein</fullName>
    </recommendedName>
</protein>
<gene>
    <name evidence="1" type="ORF">SAMN05660691_00578</name>
</gene>
<evidence type="ECO:0008006" key="3">
    <source>
        <dbReference type="Google" id="ProtNLM"/>
    </source>
</evidence>
<dbReference type="EMBL" id="FNXF01000002">
    <property type="protein sequence ID" value="SEH64265.1"/>
    <property type="molecule type" value="Genomic_DNA"/>
</dbReference>
<keyword evidence="2" id="KW-1185">Reference proteome</keyword>
<dbReference type="OrthoDB" id="5758906at2"/>
<evidence type="ECO:0000313" key="2">
    <source>
        <dbReference type="Proteomes" id="UP000199371"/>
    </source>
</evidence>